<keyword evidence="1" id="KW-1133">Transmembrane helix</keyword>
<dbReference type="Proteomes" id="UP001195769">
    <property type="component" value="Unassembled WGS sequence"/>
</dbReference>
<dbReference type="Gene3D" id="6.10.250.2520">
    <property type="match status" value="1"/>
</dbReference>
<keyword evidence="3" id="KW-1185">Reference proteome</keyword>
<dbReference type="InterPro" id="IPR001202">
    <property type="entry name" value="WW_dom"/>
</dbReference>
<dbReference type="EMBL" id="JABBWK010000005">
    <property type="protein sequence ID" value="KAG1906186.1"/>
    <property type="molecule type" value="Genomic_DNA"/>
</dbReference>
<dbReference type="AlphaFoldDB" id="A0AAD4EHI8"/>
<keyword evidence="1" id="KW-0812">Transmembrane</keyword>
<protein>
    <submittedName>
        <fullName evidence="2">Uncharacterized protein</fullName>
    </submittedName>
</protein>
<sequence>MASPCLVVKIPEWFPGAGFKCLAREWHDTLEELVSAPYKFVLDQMAAGIASESFTSNLLGGGTLSADEEDDVKWSAATLYGGASETVTKAELQEQMETNEKLMQGLGGVWERGVSRTRGVRGEREQAPGKLGITVEKNLMGVHIPKKDEGFMTGQVLLFLWQKRFGHVGEIQAGGIDTEVELLSRSVPIWPTQLRRYTEITLPESLSRDYNVQKMQIDLTRREVRGHWEEFVHPSGAIYYYNAKSKTYTGMNVRDCSDERLQKLESWIEVSRSKLDGKHWLLVVEPILARGKEIYPYYYVVPENRIITWIEPVDAFLLFQECETVWHWNHKRLELEAQYWKHVEYFPHGIEIRDLDVRALRLQLNWCQALALEQSIAGSIFWTLDQMKEMMAELATAEELARSDGVMEEQGVAICGKLLHVLRHHEFLNHHGQPEARLMRTHSLGERHRDLENSPFINAVAVAMLWIPMMVLRRLRKIYVDGLVNGVDMNAFLDDFNAQAKSQTTVASVIMAVDASILAIPGLGSALATKTLCSISFVLSAYCIIACTIAQQFGHRMRSLDFAV</sequence>
<evidence type="ECO:0000313" key="3">
    <source>
        <dbReference type="Proteomes" id="UP001195769"/>
    </source>
</evidence>
<evidence type="ECO:0000256" key="1">
    <source>
        <dbReference type="SAM" id="Phobius"/>
    </source>
</evidence>
<dbReference type="RefSeq" id="XP_041231761.1">
    <property type="nucleotide sequence ID" value="XM_041366159.1"/>
</dbReference>
<gene>
    <name evidence="2" type="ORF">F5891DRAFT_1182404</name>
</gene>
<reference evidence="2" key="1">
    <citation type="journal article" date="2020" name="New Phytol.">
        <title>Comparative genomics reveals dynamic genome evolution in host specialist ectomycorrhizal fungi.</title>
        <authorList>
            <person name="Lofgren L.A."/>
            <person name="Nguyen N.H."/>
            <person name="Vilgalys R."/>
            <person name="Ruytinx J."/>
            <person name="Liao H.L."/>
            <person name="Branco S."/>
            <person name="Kuo A."/>
            <person name="LaButti K."/>
            <person name="Lipzen A."/>
            <person name="Andreopoulos W."/>
            <person name="Pangilinan J."/>
            <person name="Riley R."/>
            <person name="Hundley H."/>
            <person name="Na H."/>
            <person name="Barry K."/>
            <person name="Grigoriev I.V."/>
            <person name="Stajich J.E."/>
            <person name="Kennedy P.G."/>
        </authorList>
    </citation>
    <scope>NUCLEOTIDE SEQUENCE</scope>
    <source>
        <strain evidence="2">FC203</strain>
    </source>
</reference>
<accession>A0AAD4EHI8</accession>
<dbReference type="GeneID" id="64660457"/>
<feature type="transmembrane region" description="Helical" evidence="1">
    <location>
        <begin position="506"/>
        <end position="528"/>
    </location>
</feature>
<keyword evidence="1" id="KW-0472">Membrane</keyword>
<feature type="transmembrane region" description="Helical" evidence="1">
    <location>
        <begin position="534"/>
        <end position="553"/>
    </location>
</feature>
<name>A0AAD4EHI8_9AGAM</name>
<proteinExistence type="predicted"/>
<dbReference type="CDD" id="cd00201">
    <property type="entry name" value="WW"/>
    <property type="match status" value="1"/>
</dbReference>
<evidence type="ECO:0000313" key="2">
    <source>
        <dbReference type="EMBL" id="KAG1906186.1"/>
    </source>
</evidence>
<comment type="caution">
    <text evidence="2">The sequence shown here is derived from an EMBL/GenBank/DDBJ whole genome shotgun (WGS) entry which is preliminary data.</text>
</comment>
<organism evidence="2 3">
    <name type="scientific">Suillus fuscotomentosus</name>
    <dbReference type="NCBI Taxonomy" id="1912939"/>
    <lineage>
        <taxon>Eukaryota</taxon>
        <taxon>Fungi</taxon>
        <taxon>Dikarya</taxon>
        <taxon>Basidiomycota</taxon>
        <taxon>Agaricomycotina</taxon>
        <taxon>Agaricomycetes</taxon>
        <taxon>Agaricomycetidae</taxon>
        <taxon>Boletales</taxon>
        <taxon>Suillineae</taxon>
        <taxon>Suillaceae</taxon>
        <taxon>Suillus</taxon>
    </lineage>
</organism>